<dbReference type="OrthoDB" id="371137at2"/>
<reference evidence="8 9" key="1">
    <citation type="submission" date="2014-12" db="EMBL/GenBank/DDBJ databases">
        <title>Draft genome sequences of 10 type strains of Lactococcus.</title>
        <authorList>
            <person name="Sun Z."/>
            <person name="Zhong Z."/>
            <person name="Liu W."/>
            <person name="Zhang W."/>
            <person name="Zhang H."/>
        </authorList>
    </citation>
    <scope>NUCLEOTIDE SEQUENCE [LARGE SCALE GENOMIC DNA]</scope>
    <source>
        <strain evidence="8 9">JCM 16395</strain>
    </source>
</reference>
<feature type="transmembrane region" description="Helical" evidence="6">
    <location>
        <begin position="170"/>
        <end position="191"/>
    </location>
</feature>
<dbReference type="AlphaFoldDB" id="A0A2A5RNF8"/>
<accession>A0A2A5RNF8</accession>
<dbReference type="STRING" id="1291764.GCA_001311235_01284"/>
<feature type="transmembrane region" description="Helical" evidence="6">
    <location>
        <begin position="83"/>
        <end position="107"/>
    </location>
</feature>
<dbReference type="InterPro" id="IPR015414">
    <property type="entry name" value="TMEM64"/>
</dbReference>
<keyword evidence="4 6" id="KW-1133">Transmembrane helix</keyword>
<dbReference type="Proteomes" id="UP000218181">
    <property type="component" value="Unassembled WGS sequence"/>
</dbReference>
<comment type="subcellular location">
    <subcellularLocation>
        <location evidence="1 6">Cell membrane</location>
        <topology evidence="1 6">Multi-pass membrane protein</topology>
    </subcellularLocation>
</comment>
<feature type="transmembrane region" description="Helical" evidence="6">
    <location>
        <begin position="139"/>
        <end position="158"/>
    </location>
</feature>
<evidence type="ECO:0000313" key="9">
    <source>
        <dbReference type="Proteomes" id="UP000218181"/>
    </source>
</evidence>
<evidence type="ECO:0000313" key="8">
    <source>
        <dbReference type="EMBL" id="PCS00880.1"/>
    </source>
</evidence>
<gene>
    <name evidence="8" type="ORF">RT41_GL000670</name>
</gene>
<evidence type="ECO:0000256" key="6">
    <source>
        <dbReference type="RuleBase" id="RU366058"/>
    </source>
</evidence>
<keyword evidence="3 6" id="KW-0812">Transmembrane</keyword>
<keyword evidence="5 6" id="KW-0472">Membrane</keyword>
<comment type="caution">
    <text evidence="8">The sequence shown here is derived from an EMBL/GenBank/DDBJ whole genome shotgun (WGS) entry which is preliminary data.</text>
</comment>
<dbReference type="RefSeq" id="WP_096817032.1">
    <property type="nucleotide sequence ID" value="NZ_JXJU01000002.1"/>
</dbReference>
<dbReference type="PANTHER" id="PTHR12677:SF49">
    <property type="entry name" value="TVP38_TMEM64 FAMILY MEMBRANE PROTEIN"/>
    <property type="match status" value="1"/>
</dbReference>
<sequence length="201" mass="22879">MNTSVLKYIKKVFNIITILGFVATIVGAVYLWRLGVFQNQASLQQLILAHHYLGPIIFFCLQIIQVIIPIIPGGFTMAAGVLIFGPVWGFIYNYVGIVLGSILLFYFGRKYGQALVQTFIKEKAYNKYMGWVQKGQKRFNIIFALLILSPIAPDDALVLVASQTKMSWRYLFWTMILCKPLPILLYSYILIYGGGFLEKFL</sequence>
<evidence type="ECO:0000259" key="7">
    <source>
        <dbReference type="Pfam" id="PF09335"/>
    </source>
</evidence>
<organism evidence="8 9">
    <name type="scientific">Lactococcus fujiensis JCM 16395</name>
    <dbReference type="NCBI Taxonomy" id="1291764"/>
    <lineage>
        <taxon>Bacteria</taxon>
        <taxon>Bacillati</taxon>
        <taxon>Bacillota</taxon>
        <taxon>Bacilli</taxon>
        <taxon>Lactobacillales</taxon>
        <taxon>Streptococcaceae</taxon>
        <taxon>Lactococcus</taxon>
    </lineage>
</organism>
<protein>
    <recommendedName>
        <fullName evidence="6">TVP38/TMEM64 family membrane protein</fullName>
    </recommendedName>
</protein>
<dbReference type="PANTHER" id="PTHR12677">
    <property type="entry name" value="GOLGI APPARATUS MEMBRANE PROTEIN TVP38-RELATED"/>
    <property type="match status" value="1"/>
</dbReference>
<feature type="transmembrane region" description="Helical" evidence="6">
    <location>
        <begin position="12"/>
        <end position="32"/>
    </location>
</feature>
<comment type="similarity">
    <text evidence="6">Belongs to the TVP38/TMEM64 family.</text>
</comment>
<feature type="transmembrane region" description="Helical" evidence="6">
    <location>
        <begin position="52"/>
        <end position="71"/>
    </location>
</feature>
<evidence type="ECO:0000256" key="1">
    <source>
        <dbReference type="ARBA" id="ARBA00004651"/>
    </source>
</evidence>
<evidence type="ECO:0000256" key="4">
    <source>
        <dbReference type="ARBA" id="ARBA00022989"/>
    </source>
</evidence>
<name>A0A2A5RNF8_9LACT</name>
<dbReference type="EMBL" id="JXJU01000002">
    <property type="protein sequence ID" value="PCS00880.1"/>
    <property type="molecule type" value="Genomic_DNA"/>
</dbReference>
<dbReference type="InterPro" id="IPR032816">
    <property type="entry name" value="VTT_dom"/>
</dbReference>
<evidence type="ECO:0000256" key="5">
    <source>
        <dbReference type="ARBA" id="ARBA00023136"/>
    </source>
</evidence>
<evidence type="ECO:0000256" key="3">
    <source>
        <dbReference type="ARBA" id="ARBA00022692"/>
    </source>
</evidence>
<keyword evidence="2 6" id="KW-1003">Cell membrane</keyword>
<evidence type="ECO:0000256" key="2">
    <source>
        <dbReference type="ARBA" id="ARBA00022475"/>
    </source>
</evidence>
<feature type="domain" description="VTT" evidence="7">
    <location>
        <begin position="71"/>
        <end position="190"/>
    </location>
</feature>
<keyword evidence="9" id="KW-1185">Reference proteome</keyword>
<proteinExistence type="inferred from homology"/>
<dbReference type="GO" id="GO:0005886">
    <property type="term" value="C:plasma membrane"/>
    <property type="evidence" value="ECO:0007669"/>
    <property type="project" value="UniProtKB-SubCell"/>
</dbReference>
<dbReference type="Pfam" id="PF09335">
    <property type="entry name" value="VTT_dom"/>
    <property type="match status" value="1"/>
</dbReference>